<keyword evidence="3" id="KW-1185">Reference proteome</keyword>
<sequence length="84" mass="8871">MSAVAALPASAPSRKLCAPALSRGLVRPAMPFEVPGHARDGWELGRPRKDPAPALSRGLDRPARPREVPGQARDGWPLSGAVRS</sequence>
<protein>
    <submittedName>
        <fullName evidence="2">Uncharacterized protein</fullName>
    </submittedName>
</protein>
<dbReference type="STRING" id="1123501.Wenmar_02778"/>
<dbReference type="Proteomes" id="UP000035100">
    <property type="component" value="Unassembled WGS sequence"/>
</dbReference>
<proteinExistence type="predicted"/>
<reference evidence="2 3" key="1">
    <citation type="submission" date="2013-01" db="EMBL/GenBank/DDBJ databases">
        <authorList>
            <person name="Fiebig A."/>
            <person name="Goeker M."/>
            <person name="Klenk H.-P.P."/>
        </authorList>
    </citation>
    <scope>NUCLEOTIDE SEQUENCE [LARGE SCALE GENOMIC DNA]</scope>
    <source>
        <strain evidence="2 3">DSM 24838</strain>
    </source>
</reference>
<name>A0A0D0Q7S4_9RHOB</name>
<dbReference type="EMBL" id="AONG01000013">
    <property type="protein sequence ID" value="KIQ68507.1"/>
    <property type="molecule type" value="Genomic_DNA"/>
</dbReference>
<evidence type="ECO:0000313" key="2">
    <source>
        <dbReference type="EMBL" id="KIQ68507.1"/>
    </source>
</evidence>
<dbReference type="AlphaFoldDB" id="A0A0D0Q7S4"/>
<organism evidence="2 3">
    <name type="scientific">Wenxinia marina DSM 24838</name>
    <dbReference type="NCBI Taxonomy" id="1123501"/>
    <lineage>
        <taxon>Bacteria</taxon>
        <taxon>Pseudomonadati</taxon>
        <taxon>Pseudomonadota</taxon>
        <taxon>Alphaproteobacteria</taxon>
        <taxon>Rhodobacterales</taxon>
        <taxon>Roseobacteraceae</taxon>
        <taxon>Wenxinia</taxon>
    </lineage>
</organism>
<evidence type="ECO:0000313" key="3">
    <source>
        <dbReference type="Proteomes" id="UP000035100"/>
    </source>
</evidence>
<feature type="compositionally biased region" description="Basic and acidic residues" evidence="1">
    <location>
        <begin position="36"/>
        <end position="51"/>
    </location>
</feature>
<feature type="compositionally biased region" description="Basic and acidic residues" evidence="1">
    <location>
        <begin position="58"/>
        <end position="67"/>
    </location>
</feature>
<accession>A0A0D0Q7S4</accession>
<evidence type="ECO:0000256" key="1">
    <source>
        <dbReference type="SAM" id="MobiDB-lite"/>
    </source>
</evidence>
<feature type="region of interest" description="Disordered" evidence="1">
    <location>
        <begin position="36"/>
        <end position="84"/>
    </location>
</feature>
<gene>
    <name evidence="2" type="ORF">Wenmar_02778</name>
</gene>
<comment type="caution">
    <text evidence="2">The sequence shown here is derived from an EMBL/GenBank/DDBJ whole genome shotgun (WGS) entry which is preliminary data.</text>
</comment>